<protein>
    <recommendedName>
        <fullName evidence="4">Lipoprotein</fullName>
    </recommendedName>
</protein>
<evidence type="ECO:0000256" key="1">
    <source>
        <dbReference type="SAM" id="MobiDB-lite"/>
    </source>
</evidence>
<dbReference type="RefSeq" id="WP_112588883.1">
    <property type="nucleotide sequence ID" value="NZ_PYAA01000044.1"/>
</dbReference>
<organism evidence="2 3">
    <name type="scientific">Micromonospora noduli</name>
    <dbReference type="NCBI Taxonomy" id="709876"/>
    <lineage>
        <taxon>Bacteria</taxon>
        <taxon>Bacillati</taxon>
        <taxon>Actinomycetota</taxon>
        <taxon>Actinomycetes</taxon>
        <taxon>Micromonosporales</taxon>
        <taxon>Micromonosporaceae</taxon>
        <taxon>Micromonospora</taxon>
    </lineage>
</organism>
<gene>
    <name evidence="2" type="ORF">LAH08_05975</name>
</gene>
<dbReference type="PROSITE" id="PS51257">
    <property type="entry name" value="PROKAR_LIPOPROTEIN"/>
    <property type="match status" value="1"/>
</dbReference>
<evidence type="ECO:0000313" key="3">
    <source>
        <dbReference type="Proteomes" id="UP000248966"/>
    </source>
</evidence>
<dbReference type="EMBL" id="PYAA01000044">
    <property type="protein sequence ID" value="RAN94140.1"/>
    <property type="molecule type" value="Genomic_DNA"/>
</dbReference>
<feature type="region of interest" description="Disordered" evidence="1">
    <location>
        <begin position="27"/>
        <end position="82"/>
    </location>
</feature>
<name>A0A328MUU4_9ACTN</name>
<dbReference type="AlphaFoldDB" id="A0A328MUU4"/>
<evidence type="ECO:0008006" key="4">
    <source>
        <dbReference type="Google" id="ProtNLM"/>
    </source>
</evidence>
<comment type="caution">
    <text evidence="2">The sequence shown here is derived from an EMBL/GenBank/DDBJ whole genome shotgun (WGS) entry which is preliminary data.</text>
</comment>
<accession>A0A328MUU4</accession>
<evidence type="ECO:0000313" key="2">
    <source>
        <dbReference type="EMBL" id="RAN94140.1"/>
    </source>
</evidence>
<dbReference type="Proteomes" id="UP000248966">
    <property type="component" value="Unassembled WGS sequence"/>
</dbReference>
<reference evidence="2 3" key="1">
    <citation type="submission" date="2018-03" db="EMBL/GenBank/DDBJ databases">
        <title>Defining the species Micromonospora saelicesensis and Micromonospora noduli under the framework of genomics.</title>
        <authorList>
            <person name="Riesco R."/>
            <person name="Trujillo M.E."/>
        </authorList>
    </citation>
    <scope>NUCLEOTIDE SEQUENCE [LARGE SCALE GENOMIC DNA]</scope>
    <source>
        <strain evidence="2 3">LAH08</strain>
    </source>
</reference>
<sequence>MRGNLLVGAMLTLTFVAGCTSPVKRVGGDAGPAGSPSASASPPSPSASGAPAPGSAARTTRSATPGAPATRTSGPAAPASEIRRTNWPNAVIRGLKFCGESDDSVVFRNGSNGLDIPCRILPNGARPVYAEFIGEEPANAPSTEDALVLVELGNPDAARRQALVPIQLSYDGRERYARPIILGDNSSPSGDRVMTFVSYRVVGETVQATVRKLDGGTETRRWRMVDFAGNWERY</sequence>
<feature type="compositionally biased region" description="Low complexity" evidence="1">
    <location>
        <begin position="32"/>
        <end position="57"/>
    </location>
</feature>
<proteinExistence type="predicted"/>